<name>A0A510UM00_ALIFS</name>
<dbReference type="InterPro" id="IPR024473">
    <property type="entry name" value="Transposases_IS4_N"/>
</dbReference>
<dbReference type="Pfam" id="PF13006">
    <property type="entry name" value="Nterm_IS4"/>
    <property type="match status" value="1"/>
</dbReference>
<feature type="domain" description="Transposase IS4 N-terminal" evidence="1">
    <location>
        <begin position="1"/>
        <end position="49"/>
    </location>
</feature>
<gene>
    <name evidence="2" type="ORF">AFI02nite_36930</name>
</gene>
<accession>A0A510UM00</accession>
<dbReference type="EMBL" id="BJTZ01000035">
    <property type="protein sequence ID" value="GEK15657.1"/>
    <property type="molecule type" value="Genomic_DNA"/>
</dbReference>
<evidence type="ECO:0000259" key="1">
    <source>
        <dbReference type="Pfam" id="PF13006"/>
    </source>
</evidence>
<comment type="caution">
    <text evidence="2">The sequence shown here is derived from an EMBL/GenBank/DDBJ whole genome shotgun (WGS) entry which is preliminary data.</text>
</comment>
<evidence type="ECO:0000313" key="3">
    <source>
        <dbReference type="Proteomes" id="UP000321787"/>
    </source>
</evidence>
<reference evidence="2 3" key="1">
    <citation type="submission" date="2019-07" db="EMBL/GenBank/DDBJ databases">
        <title>Whole genome shotgun sequence of Aliivibrio fischeri NBRC 101058.</title>
        <authorList>
            <person name="Hosoyama A."/>
            <person name="Uohara A."/>
            <person name="Ohji S."/>
            <person name="Ichikawa N."/>
        </authorList>
    </citation>
    <scope>NUCLEOTIDE SEQUENCE [LARGE SCALE GENOMIC DNA]</scope>
    <source>
        <strain evidence="2 3">NBRC 101058</strain>
    </source>
</reference>
<protein>
    <recommendedName>
        <fullName evidence="1">Transposase IS4 N-terminal domain-containing protein</fullName>
    </recommendedName>
</protein>
<sequence length="49" mass="5511">MVIYNNKSMKDLVNQLDIVDRTGRAFVAPSALTQRRKNLGEAAMKAVFE</sequence>
<evidence type="ECO:0000313" key="2">
    <source>
        <dbReference type="EMBL" id="GEK15657.1"/>
    </source>
</evidence>
<organism evidence="2 3">
    <name type="scientific">Aliivibrio fischeri</name>
    <name type="common">Vibrio fischeri</name>
    <dbReference type="NCBI Taxonomy" id="668"/>
    <lineage>
        <taxon>Bacteria</taxon>
        <taxon>Pseudomonadati</taxon>
        <taxon>Pseudomonadota</taxon>
        <taxon>Gammaproteobacteria</taxon>
        <taxon>Vibrionales</taxon>
        <taxon>Vibrionaceae</taxon>
        <taxon>Aliivibrio</taxon>
    </lineage>
</organism>
<dbReference type="Proteomes" id="UP000321787">
    <property type="component" value="Unassembled WGS sequence"/>
</dbReference>
<dbReference type="AlphaFoldDB" id="A0A510UM00"/>
<proteinExistence type="predicted"/>